<protein>
    <submittedName>
        <fullName evidence="2">Uncharacterized protein</fullName>
    </submittedName>
</protein>
<keyword evidence="1" id="KW-0175">Coiled coil</keyword>
<dbReference type="KEGG" id="vg:80019086"/>
<organism evidence="2 3">
    <name type="scientific">Streptomyces phage Gilgamesh</name>
    <dbReference type="NCBI Taxonomy" id="2599890"/>
    <lineage>
        <taxon>Viruses</taxon>
        <taxon>Duplodnaviria</taxon>
        <taxon>Heunggongvirae</taxon>
        <taxon>Uroviricota</taxon>
        <taxon>Caudoviricetes</taxon>
        <taxon>Gilgameshvirus</taxon>
        <taxon>Gilgameshvirus gilgamesh</taxon>
    </lineage>
</organism>
<dbReference type="GeneID" id="80019086"/>
<dbReference type="EMBL" id="MN234216">
    <property type="protein sequence ID" value="QFG13216.1"/>
    <property type="molecule type" value="Genomic_DNA"/>
</dbReference>
<name>A0A5J6TQW5_9CAUD</name>
<accession>A0A5J6TQW5</accession>
<dbReference type="RefSeq" id="YP_010754492.1">
    <property type="nucleotide sequence ID" value="NC_073461.1"/>
</dbReference>
<keyword evidence="3" id="KW-1185">Reference proteome</keyword>
<gene>
    <name evidence="2" type="primary">24</name>
    <name evidence="2" type="ORF">SEA_GILGAMESH_24</name>
</gene>
<evidence type="ECO:0000256" key="1">
    <source>
        <dbReference type="SAM" id="Coils"/>
    </source>
</evidence>
<proteinExistence type="predicted"/>
<feature type="coiled-coil region" evidence="1">
    <location>
        <begin position="95"/>
        <end position="125"/>
    </location>
</feature>
<evidence type="ECO:0000313" key="2">
    <source>
        <dbReference type="EMBL" id="QFG13216.1"/>
    </source>
</evidence>
<reference evidence="2 3" key="1">
    <citation type="submission" date="2019-07" db="EMBL/GenBank/DDBJ databases">
        <authorList>
            <person name="Almisry A."/>
            <person name="Mousa M."/>
            <person name="Gordon L.L."/>
            <person name="Lee M."/>
            <person name="Mandava P."/>
            <person name="Moxley J.T."/>
            <person name="Shaffer C.D."/>
            <person name="Weston-Hafer K.A."/>
            <person name="Garlena R.A."/>
            <person name="Russell D.A."/>
            <person name="Pope W.H."/>
            <person name="Jacobs-Sera D."/>
            <person name="Hatfull G.F."/>
        </authorList>
    </citation>
    <scope>NUCLEOTIDE SEQUENCE [LARGE SCALE GENOMIC DNA]</scope>
</reference>
<evidence type="ECO:0000313" key="3">
    <source>
        <dbReference type="Proteomes" id="UP000326486"/>
    </source>
</evidence>
<dbReference type="Proteomes" id="UP000326486">
    <property type="component" value="Segment"/>
</dbReference>
<sequence>MRRRVVTVLLPRPEPEPAYDLYQEVRREAEGRDRGPLGPQDLKRMQEVAARRGGDWCTAVLGHAFPGIDRSTGVDGWTLIVADELRLDPPLPDRVIRMRALQKEAEELRAKQEQERREREQRRWEAVLAAAGIEVTVRENTRHTGVGGSLRHAVPKVDVVSGRSRKHLADRNLCEAPGRANPLQLSEPVDAPANCYRCLGWMEKVRPLDEPAPPTAAERRLLELVKSGVVFTIRPARGGTTIRDTSTRSNAAWGALGRKVDAAVKKLEGKGWVRKDDKFSRTETGHYGDCWRLTEAGTAALEG</sequence>